<dbReference type="PROSITE" id="PS50157">
    <property type="entry name" value="ZINC_FINGER_C2H2_2"/>
    <property type="match status" value="8"/>
</dbReference>
<reference evidence="13" key="2">
    <citation type="submission" date="2015-06" db="UniProtKB">
        <authorList>
            <consortium name="EnsemblMetazoa"/>
        </authorList>
    </citation>
    <scope>IDENTIFICATION</scope>
</reference>
<feature type="region of interest" description="Disordered" evidence="11">
    <location>
        <begin position="352"/>
        <end position="399"/>
    </location>
</feature>
<feature type="region of interest" description="Disordered" evidence="11">
    <location>
        <begin position="474"/>
        <end position="497"/>
    </location>
</feature>
<keyword evidence="14" id="KW-1185">Reference proteome</keyword>
<feature type="compositionally biased region" description="Low complexity" evidence="11">
    <location>
        <begin position="601"/>
        <end position="615"/>
    </location>
</feature>
<feature type="domain" description="C2H2-type" evidence="12">
    <location>
        <begin position="198"/>
        <end position="226"/>
    </location>
</feature>
<accession>T1KMW3</accession>
<dbReference type="InterPro" id="IPR050331">
    <property type="entry name" value="Zinc_finger"/>
</dbReference>
<evidence type="ECO:0000256" key="1">
    <source>
        <dbReference type="ARBA" id="ARBA00004123"/>
    </source>
</evidence>
<reference evidence="14" key="1">
    <citation type="submission" date="2011-08" db="EMBL/GenBank/DDBJ databases">
        <authorList>
            <person name="Rombauts S."/>
        </authorList>
    </citation>
    <scope>NUCLEOTIDE SEQUENCE</scope>
    <source>
        <strain evidence="14">London</strain>
    </source>
</reference>
<dbReference type="InterPro" id="IPR036236">
    <property type="entry name" value="Znf_C2H2_sf"/>
</dbReference>
<feature type="compositionally biased region" description="Low complexity" evidence="11">
    <location>
        <begin position="754"/>
        <end position="776"/>
    </location>
</feature>
<protein>
    <recommendedName>
        <fullName evidence="12">C2H2-type domain-containing protein</fullName>
    </recommendedName>
</protein>
<dbReference type="GO" id="GO:0003677">
    <property type="term" value="F:DNA binding"/>
    <property type="evidence" value="ECO:0007669"/>
    <property type="project" value="UniProtKB-KW"/>
</dbReference>
<keyword evidence="4 10" id="KW-0863">Zinc-finger</keyword>
<keyword evidence="8" id="KW-0804">Transcription</keyword>
<dbReference type="SMART" id="SM00355">
    <property type="entry name" value="ZnF_C2H2"/>
    <property type="match status" value="8"/>
</dbReference>
<evidence type="ECO:0000256" key="3">
    <source>
        <dbReference type="ARBA" id="ARBA00022737"/>
    </source>
</evidence>
<evidence type="ECO:0000256" key="2">
    <source>
        <dbReference type="ARBA" id="ARBA00022723"/>
    </source>
</evidence>
<feature type="compositionally biased region" description="Basic and acidic residues" evidence="11">
    <location>
        <begin position="926"/>
        <end position="939"/>
    </location>
</feature>
<feature type="region of interest" description="Disordered" evidence="11">
    <location>
        <begin position="923"/>
        <end position="958"/>
    </location>
</feature>
<evidence type="ECO:0000313" key="14">
    <source>
        <dbReference type="Proteomes" id="UP000015104"/>
    </source>
</evidence>
<feature type="region of interest" description="Disordered" evidence="11">
    <location>
        <begin position="1142"/>
        <end position="1162"/>
    </location>
</feature>
<evidence type="ECO:0000256" key="7">
    <source>
        <dbReference type="ARBA" id="ARBA00023125"/>
    </source>
</evidence>
<organism evidence="13 14">
    <name type="scientific">Tetranychus urticae</name>
    <name type="common">Two-spotted spider mite</name>
    <dbReference type="NCBI Taxonomy" id="32264"/>
    <lineage>
        <taxon>Eukaryota</taxon>
        <taxon>Metazoa</taxon>
        <taxon>Ecdysozoa</taxon>
        <taxon>Arthropoda</taxon>
        <taxon>Chelicerata</taxon>
        <taxon>Arachnida</taxon>
        <taxon>Acari</taxon>
        <taxon>Acariformes</taxon>
        <taxon>Trombidiformes</taxon>
        <taxon>Prostigmata</taxon>
        <taxon>Eleutherengona</taxon>
        <taxon>Raphignathae</taxon>
        <taxon>Tetranychoidea</taxon>
        <taxon>Tetranychidae</taxon>
        <taxon>Tetranychus</taxon>
    </lineage>
</organism>
<dbReference type="FunFam" id="3.30.160.60:FF:000159">
    <property type="entry name" value="Mds1 and evi1 complex locus protein"/>
    <property type="match status" value="1"/>
</dbReference>
<feature type="compositionally biased region" description="Basic residues" evidence="11">
    <location>
        <begin position="782"/>
        <end position="794"/>
    </location>
</feature>
<feature type="domain" description="C2H2-type" evidence="12">
    <location>
        <begin position="227"/>
        <end position="254"/>
    </location>
</feature>
<dbReference type="AlphaFoldDB" id="T1KMW3"/>
<name>T1KMW3_TETUR</name>
<evidence type="ECO:0000259" key="12">
    <source>
        <dbReference type="PROSITE" id="PS50157"/>
    </source>
</evidence>
<feature type="compositionally biased region" description="Polar residues" evidence="11">
    <location>
        <begin position="1145"/>
        <end position="1162"/>
    </location>
</feature>
<feature type="domain" description="C2H2-type" evidence="12">
    <location>
        <begin position="847"/>
        <end position="874"/>
    </location>
</feature>
<dbReference type="FunFam" id="3.30.160.60:FF:000112">
    <property type="entry name" value="Mds1 and evi1 complex locus protein"/>
    <property type="match status" value="1"/>
</dbReference>
<dbReference type="SUPFAM" id="SSF57667">
    <property type="entry name" value="beta-beta-alpha zinc fingers"/>
    <property type="match status" value="4"/>
</dbReference>
<keyword evidence="9" id="KW-0539">Nucleus</keyword>
<dbReference type="InterPro" id="IPR013087">
    <property type="entry name" value="Znf_C2H2_type"/>
</dbReference>
<feature type="compositionally biased region" description="Low complexity" evidence="11">
    <location>
        <begin position="572"/>
        <end position="590"/>
    </location>
</feature>
<dbReference type="FunFam" id="3.30.160.60:FF:000126">
    <property type="entry name" value="Mds1 and evi1 complex locus protein"/>
    <property type="match status" value="1"/>
</dbReference>
<dbReference type="GO" id="GO:0008270">
    <property type="term" value="F:zinc ion binding"/>
    <property type="evidence" value="ECO:0007669"/>
    <property type="project" value="UniProtKB-KW"/>
</dbReference>
<dbReference type="InterPro" id="IPR046341">
    <property type="entry name" value="SET_dom_sf"/>
</dbReference>
<dbReference type="FunFam" id="3.30.160.60:FF:000150">
    <property type="entry name" value="Mds1 and evi1 complex locus protein"/>
    <property type="match status" value="1"/>
</dbReference>
<feature type="domain" description="C2H2-type" evidence="12">
    <location>
        <begin position="170"/>
        <end position="197"/>
    </location>
</feature>
<feature type="compositionally biased region" description="Polar residues" evidence="11">
    <location>
        <begin position="532"/>
        <end position="564"/>
    </location>
</feature>
<dbReference type="eggNOG" id="KOG1721">
    <property type="taxonomic scope" value="Eukaryota"/>
</dbReference>
<dbReference type="PANTHER" id="PTHR16515">
    <property type="entry name" value="PR DOMAIN ZINC FINGER PROTEIN"/>
    <property type="match status" value="1"/>
</dbReference>
<feature type="compositionally biased region" description="Basic residues" evidence="11">
    <location>
        <begin position="591"/>
        <end position="600"/>
    </location>
</feature>
<feature type="compositionally biased region" description="Basic and acidic residues" evidence="11">
    <location>
        <begin position="795"/>
        <end position="817"/>
    </location>
</feature>
<evidence type="ECO:0000256" key="4">
    <source>
        <dbReference type="ARBA" id="ARBA00022771"/>
    </source>
</evidence>
<feature type="compositionally biased region" description="Polar residues" evidence="11">
    <location>
        <begin position="476"/>
        <end position="489"/>
    </location>
</feature>
<evidence type="ECO:0000256" key="6">
    <source>
        <dbReference type="ARBA" id="ARBA00023015"/>
    </source>
</evidence>
<feature type="domain" description="C2H2-type" evidence="12">
    <location>
        <begin position="904"/>
        <end position="931"/>
    </location>
</feature>
<dbReference type="STRING" id="32264.T1KMW3"/>
<feature type="domain" description="C2H2-type" evidence="12">
    <location>
        <begin position="284"/>
        <end position="311"/>
    </location>
</feature>
<feature type="region of interest" description="Disordered" evidence="11">
    <location>
        <begin position="532"/>
        <end position="615"/>
    </location>
</feature>
<dbReference type="PANTHER" id="PTHR16515:SF57">
    <property type="entry name" value="ZINC FINGER PROTEIN 154-LIKE"/>
    <property type="match status" value="1"/>
</dbReference>
<evidence type="ECO:0000256" key="10">
    <source>
        <dbReference type="PROSITE-ProRule" id="PRU00042"/>
    </source>
</evidence>
<keyword evidence="7" id="KW-0238">DNA-binding</keyword>
<feature type="compositionally biased region" description="Low complexity" evidence="11">
    <location>
        <begin position="326"/>
        <end position="339"/>
    </location>
</feature>
<keyword evidence="5" id="KW-0862">Zinc</keyword>
<dbReference type="PROSITE" id="PS00028">
    <property type="entry name" value="ZINC_FINGER_C2H2_1"/>
    <property type="match status" value="6"/>
</dbReference>
<dbReference type="FunFam" id="3.30.160.60:FF:000100">
    <property type="entry name" value="Zinc finger 45-like"/>
    <property type="match status" value="1"/>
</dbReference>
<evidence type="ECO:0000256" key="5">
    <source>
        <dbReference type="ARBA" id="ARBA00022833"/>
    </source>
</evidence>
<evidence type="ECO:0000256" key="8">
    <source>
        <dbReference type="ARBA" id="ARBA00023163"/>
    </source>
</evidence>
<feature type="compositionally biased region" description="Low complexity" evidence="11">
    <location>
        <begin position="352"/>
        <end position="382"/>
    </location>
</feature>
<evidence type="ECO:0000256" key="9">
    <source>
        <dbReference type="ARBA" id="ARBA00023242"/>
    </source>
</evidence>
<evidence type="ECO:0000313" key="13">
    <source>
        <dbReference type="EnsemblMetazoa" id="tetur15g03100.1"/>
    </source>
</evidence>
<dbReference type="GO" id="GO:0005634">
    <property type="term" value="C:nucleus"/>
    <property type="evidence" value="ECO:0007669"/>
    <property type="project" value="UniProtKB-SubCell"/>
</dbReference>
<dbReference type="EnsemblMetazoa" id="tetur15g03100.1">
    <property type="protein sequence ID" value="tetur15g03100.1"/>
    <property type="gene ID" value="tetur15g03100"/>
</dbReference>
<feature type="domain" description="C2H2-type" evidence="12">
    <location>
        <begin position="875"/>
        <end position="903"/>
    </location>
</feature>
<dbReference type="Proteomes" id="UP000015104">
    <property type="component" value="Unassembled WGS sequence"/>
</dbReference>
<dbReference type="HOGENOM" id="CLU_006627_0_0_1"/>
<feature type="region of interest" description="Disordered" evidence="11">
    <location>
        <begin position="1020"/>
        <end position="1125"/>
    </location>
</feature>
<keyword evidence="2" id="KW-0479">Metal-binding</keyword>
<feature type="compositionally biased region" description="Low complexity" evidence="11">
    <location>
        <begin position="1096"/>
        <end position="1109"/>
    </location>
</feature>
<feature type="domain" description="C2H2-type" evidence="12">
    <location>
        <begin position="255"/>
        <end position="282"/>
    </location>
</feature>
<dbReference type="GO" id="GO:0006355">
    <property type="term" value="P:regulation of DNA-templated transcription"/>
    <property type="evidence" value="ECO:0007669"/>
    <property type="project" value="UniProtKB-ARBA"/>
</dbReference>
<dbReference type="Pfam" id="PF00096">
    <property type="entry name" value="zf-C2H2"/>
    <property type="match status" value="7"/>
</dbReference>
<feature type="region of interest" description="Disordered" evidence="11">
    <location>
        <begin position="752"/>
        <end position="818"/>
    </location>
</feature>
<dbReference type="Gene3D" id="2.170.270.10">
    <property type="entry name" value="SET domain"/>
    <property type="match status" value="1"/>
</dbReference>
<evidence type="ECO:0000256" key="11">
    <source>
        <dbReference type="SAM" id="MobiDB-lite"/>
    </source>
</evidence>
<proteinExistence type="predicted"/>
<feature type="compositionally biased region" description="Polar residues" evidence="11">
    <location>
        <begin position="1082"/>
        <end position="1095"/>
    </location>
</feature>
<feature type="region of interest" description="Disordered" evidence="11">
    <location>
        <begin position="317"/>
        <end position="339"/>
    </location>
</feature>
<dbReference type="EMBL" id="CAEY01000249">
    <property type="status" value="NOT_ANNOTATED_CDS"/>
    <property type="molecule type" value="Genomic_DNA"/>
</dbReference>
<keyword evidence="3" id="KW-0677">Repeat</keyword>
<dbReference type="Gene3D" id="3.30.160.60">
    <property type="entry name" value="Classic Zinc Finger"/>
    <property type="match status" value="7"/>
</dbReference>
<dbReference type="FunFam" id="3.30.160.60:FF:000929">
    <property type="entry name" value="Uncharacterized protein, isoform B"/>
    <property type="match status" value="1"/>
</dbReference>
<sequence>MKFYSFHDLLVTDIGRSLTAWLQLNDFDSLKWITCFRCAERQTDQNAILLLFRGQLFIEILKDILPGKELLLVFNEVLLITENNSTKDSDKNEGLPFFNLFGLGSSINQHQLLAAIAANLAFSNLPATRSVDHRSSGASFSEDSVENLSSSSALDSSSCGAKHSELGGIHTCNQCGKGYGNKSNLIRHQASHDENRRYLCESCKKGFTDPSNLQRHIRSQHIGARSHACPACGKTFATSSGLKQHTHIHSSFKPFRCEVCSKSYTQFSNLCRHRRMQANCRSQIKCTKCGQAFSTVTALSKHKKFCEGEGCEEAGEEFEDEEDNNKQGANPINNNNKNNLVKSLSSSAFSSASSTSSSTSSSSSSSSSTTTTTSKTMETLSTVKRESSPKQGSICPESNGYLKFPSIAEAIRCEVPFDLSKSTSPTPSSNNENANCNNIELRKGLNNKSEPINNNNKSCKSISSLSNLRIPIGEQSDVQMNSQRESGQSGREEPLDLRIIKKRGSIRLAQLEIDEEDSNIDTDETESNASLYQNSSQVNGNKNSPTCNLRDSSSQNGSATSNHHYPNKNESNRVNNNHSNSSNNSNNNQQNHHHSNHHVNHQQQQQQQRQNVQANQENLENYRSTGEIKIDESPSPIGFLPHLNGSNEMNSNSFTRPLSPNTGGRSHFPLSYPRPFHPLLLESMYRLQAENLSAVAKPLPLSTPAFPSLFPDSTRFLPSYPSRYQPPLLNPLLGSPLSATFNDLMRHHMQNKLTSSPTSGSSGERSKLSNNSSSNGKGDKDHHHHHHHHHSHRDHTRDREKDKDKERVNSDAVHEDGNTVLNELMSSSLSESNQLSTPPSIKSKERYTCKYCGKNFPRSANLTRHVRTHTGEQPYKCKYCERSFSISSNLQRHVRNIHNKEKPFKCPLCDRCFGQQTNLDRHLKKHESDGPNILDDRSPRSSYGDATPNHHYSPLTNDYDKEGHFNEIRSFMGKVTDLSKPLLHGIELGNLTSGSMARDFTSHANLNSLVALEHNKRELYSPMNGTNDEIGGDETANEDDFSDQEDAIKVKKSRLNSDSSLNDMDDDIGSTVDSEGDRSDSETPSILSNNLTKRTSNSSLNINSNNKASRGNSNSPSPIRPVRNDIRSVVACLSKKAEAKLKMNGQENGKSIDCSSPATTKS</sequence>
<comment type="subcellular location">
    <subcellularLocation>
        <location evidence="1">Nucleus</location>
    </subcellularLocation>
</comment>
<feature type="compositionally biased region" description="Acidic residues" evidence="11">
    <location>
        <begin position="1030"/>
        <end position="1045"/>
    </location>
</feature>
<keyword evidence="6" id="KW-0805">Transcription regulation</keyword>